<keyword evidence="3" id="KW-1185">Reference proteome</keyword>
<dbReference type="STRING" id="862517.HMPREF9225_0870"/>
<protein>
    <submittedName>
        <fullName evidence="2">Tetratricopeptide repeat protein</fullName>
    </submittedName>
</protein>
<keyword evidence="1" id="KW-1133">Transmembrane helix</keyword>
<feature type="transmembrane region" description="Helical" evidence="1">
    <location>
        <begin position="312"/>
        <end position="332"/>
    </location>
</feature>
<dbReference type="HOGENOM" id="CLU_681247_0_0_9"/>
<feature type="transmembrane region" description="Helical" evidence="1">
    <location>
        <begin position="352"/>
        <end position="371"/>
    </location>
</feature>
<dbReference type="Gene3D" id="1.25.40.10">
    <property type="entry name" value="Tetratricopeptide repeat domain"/>
    <property type="match status" value="1"/>
</dbReference>
<dbReference type="OrthoDB" id="1737781at2"/>
<dbReference type="RefSeq" id="WP_008901685.1">
    <property type="nucleotide sequence ID" value="NZ_GL397071.1"/>
</dbReference>
<dbReference type="Proteomes" id="UP000003280">
    <property type="component" value="Unassembled WGS sequence"/>
</dbReference>
<organism evidence="2 3">
    <name type="scientific">Peptoniphilus duerdenii ATCC BAA-1640</name>
    <dbReference type="NCBI Taxonomy" id="862517"/>
    <lineage>
        <taxon>Bacteria</taxon>
        <taxon>Bacillati</taxon>
        <taxon>Bacillota</taxon>
        <taxon>Tissierellia</taxon>
        <taxon>Tissierellales</taxon>
        <taxon>Peptoniphilaceae</taxon>
        <taxon>Peptoniphilus</taxon>
    </lineage>
</organism>
<dbReference type="SUPFAM" id="SSF48452">
    <property type="entry name" value="TPR-like"/>
    <property type="match status" value="1"/>
</dbReference>
<evidence type="ECO:0000256" key="1">
    <source>
        <dbReference type="SAM" id="Phobius"/>
    </source>
</evidence>
<accession>E0NL31</accession>
<keyword evidence="1" id="KW-0812">Transmembrane</keyword>
<sequence>MKNYFELLNLNIDASREEILEHLNSELKKQTRRANHFDTKIRAEAEEMVKIISEAIDIFKDEGSYKNYLNEINPPVEEKADNRPELTVDKTIDMIESSIGTTLFEVRDMLIYCESMAPNYKRTWYVYARYCEALNDFKGQEEACRKLLKIDPNDYWAHFTLFKIYRYNISNTAEARKMFEFLYNPIKNKETAYAYYYKTHMEFINKNFDEALKYAKLAKKVSGNASTVIGELSIEPYKFEINSIEWDKTLGDIYYWRATRLFEGDNHLTSEEDALQYKKEIELSLEHFDSPSGRQNLETVNNILKVQQTYPAILPTIYSVITFFVMIVILGGLLEICEVFLPKFIFLAINKIANSLPFLILLIVLIFRFFFKNRKLRGYDLQAGIVYNTNPYKLKLLRALKLKK</sequence>
<dbReference type="EMBL" id="AEEH01000033">
    <property type="protein sequence ID" value="EFM25534.1"/>
    <property type="molecule type" value="Genomic_DNA"/>
</dbReference>
<reference evidence="2 3" key="1">
    <citation type="submission" date="2010-07" db="EMBL/GenBank/DDBJ databases">
        <authorList>
            <person name="Muzny D."/>
            <person name="Qin X."/>
            <person name="Deng J."/>
            <person name="Jiang H."/>
            <person name="Liu Y."/>
            <person name="Qu J."/>
            <person name="Song X.-Z."/>
            <person name="Zhang L."/>
            <person name="Thornton R."/>
            <person name="Coyle M."/>
            <person name="Francisco L."/>
            <person name="Jackson L."/>
            <person name="Javaid M."/>
            <person name="Korchina V."/>
            <person name="Kovar C."/>
            <person name="Mata R."/>
            <person name="Mathew T."/>
            <person name="Ngo R."/>
            <person name="Nguyen L."/>
            <person name="Nguyen N."/>
            <person name="Okwuonu G."/>
            <person name="Ongeri F."/>
            <person name="Pham C."/>
            <person name="Simmons D."/>
            <person name="Wilczek-Boney K."/>
            <person name="Hale W."/>
            <person name="Jakkamsetti A."/>
            <person name="Pham P."/>
            <person name="Ruth R."/>
            <person name="San Lucas F."/>
            <person name="Warren J."/>
            <person name="Zhang J."/>
            <person name="Zhao Z."/>
            <person name="Zhou C."/>
            <person name="Zhu D."/>
            <person name="Lee S."/>
            <person name="Bess C."/>
            <person name="Blankenburg K."/>
            <person name="Forbes L."/>
            <person name="Fu Q."/>
            <person name="Gubbala S."/>
            <person name="Hirani K."/>
            <person name="Jayaseelan J.C."/>
            <person name="Lara F."/>
            <person name="Munidasa M."/>
            <person name="Palculict T."/>
            <person name="Patil S."/>
            <person name="Pu L.-L."/>
            <person name="Saada N."/>
            <person name="Tang L."/>
            <person name="Weissenberger G."/>
            <person name="Zhu Y."/>
            <person name="Hemphill L."/>
            <person name="Shang Y."/>
            <person name="Youmans B."/>
            <person name="Ayvaz T."/>
            <person name="Ross M."/>
            <person name="Santibanez J."/>
            <person name="Aqrawi P."/>
            <person name="Gross S."/>
            <person name="Joshi V."/>
            <person name="Fowler G."/>
            <person name="Nazareth L."/>
            <person name="Reid J."/>
            <person name="Worley K."/>
            <person name="Petrosino J."/>
            <person name="Highlander S."/>
            <person name="Gibbs R."/>
        </authorList>
    </citation>
    <scope>NUCLEOTIDE SEQUENCE [LARGE SCALE GENOMIC DNA]</scope>
    <source>
        <strain evidence="2 3">ATCC BAA-1640</strain>
    </source>
</reference>
<evidence type="ECO:0000313" key="2">
    <source>
        <dbReference type="EMBL" id="EFM25534.1"/>
    </source>
</evidence>
<dbReference type="AlphaFoldDB" id="E0NL31"/>
<gene>
    <name evidence="2" type="ORF">HMPREF9225_0870</name>
</gene>
<evidence type="ECO:0000313" key="3">
    <source>
        <dbReference type="Proteomes" id="UP000003280"/>
    </source>
</evidence>
<name>E0NL31_9FIRM</name>
<dbReference type="InterPro" id="IPR011990">
    <property type="entry name" value="TPR-like_helical_dom_sf"/>
</dbReference>
<comment type="caution">
    <text evidence="2">The sequence shown here is derived from an EMBL/GenBank/DDBJ whole genome shotgun (WGS) entry which is preliminary data.</text>
</comment>
<proteinExistence type="predicted"/>
<keyword evidence="1" id="KW-0472">Membrane</keyword>